<evidence type="ECO:0000313" key="4">
    <source>
        <dbReference type="Proteomes" id="UP000186922"/>
    </source>
</evidence>
<keyword evidence="2" id="KW-0812">Transmembrane</keyword>
<feature type="compositionally biased region" description="Basic and acidic residues" evidence="1">
    <location>
        <begin position="239"/>
        <end position="263"/>
    </location>
</feature>
<protein>
    <submittedName>
        <fullName evidence="3">Uncharacterized protein</fullName>
    </submittedName>
</protein>
<dbReference type="Proteomes" id="UP000186922">
    <property type="component" value="Unassembled WGS sequence"/>
</dbReference>
<dbReference type="AlphaFoldDB" id="A0A1D1UIC0"/>
<keyword evidence="4" id="KW-1185">Reference proteome</keyword>
<proteinExistence type="predicted"/>
<reference evidence="3 4" key="1">
    <citation type="journal article" date="2016" name="Nat. Commun.">
        <title>Extremotolerant tardigrade genome and improved radiotolerance of human cultured cells by tardigrade-unique protein.</title>
        <authorList>
            <person name="Hashimoto T."/>
            <person name="Horikawa D.D."/>
            <person name="Saito Y."/>
            <person name="Kuwahara H."/>
            <person name="Kozuka-Hata H."/>
            <person name="Shin-I T."/>
            <person name="Minakuchi Y."/>
            <person name="Ohishi K."/>
            <person name="Motoyama A."/>
            <person name="Aizu T."/>
            <person name="Enomoto A."/>
            <person name="Kondo K."/>
            <person name="Tanaka S."/>
            <person name="Hara Y."/>
            <person name="Koshikawa S."/>
            <person name="Sagara H."/>
            <person name="Miura T."/>
            <person name="Yokobori S."/>
            <person name="Miyagawa K."/>
            <person name="Suzuki Y."/>
            <person name="Kubo T."/>
            <person name="Oyama M."/>
            <person name="Kohara Y."/>
            <person name="Fujiyama A."/>
            <person name="Arakawa K."/>
            <person name="Katayama T."/>
            <person name="Toyoda A."/>
            <person name="Kunieda T."/>
        </authorList>
    </citation>
    <scope>NUCLEOTIDE SEQUENCE [LARGE SCALE GENOMIC DNA]</scope>
    <source>
        <strain evidence="3 4">YOKOZUNA-1</strain>
    </source>
</reference>
<evidence type="ECO:0000313" key="3">
    <source>
        <dbReference type="EMBL" id="GAU89456.1"/>
    </source>
</evidence>
<organism evidence="3 4">
    <name type="scientific">Ramazzottius varieornatus</name>
    <name type="common">Water bear</name>
    <name type="synonym">Tardigrade</name>
    <dbReference type="NCBI Taxonomy" id="947166"/>
    <lineage>
        <taxon>Eukaryota</taxon>
        <taxon>Metazoa</taxon>
        <taxon>Ecdysozoa</taxon>
        <taxon>Tardigrada</taxon>
        <taxon>Eutardigrada</taxon>
        <taxon>Parachela</taxon>
        <taxon>Hypsibioidea</taxon>
        <taxon>Ramazzottiidae</taxon>
        <taxon>Ramazzottius</taxon>
    </lineage>
</organism>
<feature type="transmembrane region" description="Helical" evidence="2">
    <location>
        <begin position="83"/>
        <end position="105"/>
    </location>
</feature>
<dbReference type="EMBL" id="BDGG01000001">
    <property type="protein sequence ID" value="GAU89456.1"/>
    <property type="molecule type" value="Genomic_DNA"/>
</dbReference>
<comment type="caution">
    <text evidence="3">The sequence shown here is derived from an EMBL/GenBank/DDBJ whole genome shotgun (WGS) entry which is preliminary data.</text>
</comment>
<feature type="compositionally biased region" description="Basic residues" evidence="1">
    <location>
        <begin position="163"/>
        <end position="172"/>
    </location>
</feature>
<keyword evidence="2" id="KW-0472">Membrane</keyword>
<sequence length="263" mass="29321">MSEKVDRLTPYVITLAGLRPSQRKTLLSMASKDQMRAMEEVALNIVKYTVFLSEDKAKVCRRWGKPLRLLVLKRYPLKEKRKILQQGGFIGAILPILASVIGLVADKAASHPAESSDGLSLRYLLGNIVKTIERPEEAAKAPMRPTRKVANFATLLGKRVKQRRLLNKKARHGHDIDVPGVPVKRGPVQKADSMDMTEPPDLIEPEPLESKPARKRRPVSSSRSDGYHGDAPRLASRADSIEKEPEASTRSKIRSDGHSRTEQ</sequence>
<evidence type="ECO:0000256" key="2">
    <source>
        <dbReference type="SAM" id="Phobius"/>
    </source>
</evidence>
<name>A0A1D1UIC0_RAMVA</name>
<evidence type="ECO:0000256" key="1">
    <source>
        <dbReference type="SAM" id="MobiDB-lite"/>
    </source>
</evidence>
<accession>A0A1D1UIC0</accession>
<feature type="region of interest" description="Disordered" evidence="1">
    <location>
        <begin position="163"/>
        <end position="263"/>
    </location>
</feature>
<gene>
    <name evidence="3" type="primary">RvY_02005-1</name>
    <name evidence="3" type="synonym">RvY_02005.1</name>
    <name evidence="3" type="ORF">RvY_02005</name>
</gene>
<keyword evidence="2" id="KW-1133">Transmembrane helix</keyword>